<dbReference type="Gene3D" id="1.10.3720.10">
    <property type="entry name" value="MetI-like"/>
    <property type="match status" value="2"/>
</dbReference>
<feature type="domain" description="ABC transmembrane type-1" evidence="6">
    <location>
        <begin position="80"/>
        <end position="276"/>
    </location>
</feature>
<evidence type="ECO:0000256" key="3">
    <source>
        <dbReference type="ARBA" id="ARBA00022989"/>
    </source>
</evidence>
<feature type="domain" description="ABC transmembrane type-1" evidence="6">
    <location>
        <begin position="357"/>
        <end position="551"/>
    </location>
</feature>
<sequence length="570" mass="61394">MSSLPYARSVAQPAQPAPRRAQAALLDALFARGVKLLMVVLLVVGLALPLIAMLGKVVEVQNGLAGVWQFVSSSRFLWLLGNSVKVSLSTVALVVPLAYVFAYAMQRSWIPGKRLLRSISLLPLMAPSMLSAIALIYLFGNQGMLKSWFPDGIYGFSGILLGQAFYNFPMALMILVSALGLADARLYDASVSMGANHWKTFVNVTWPGTRYAVFAASCLVFTQTITNFGIPVVIGGDYQVLAMEAYKSVVGQQKFSEGALIGSILLVPALISFAVDAWMRRLRGSQVSSQAATYVAPRNRVRDTVLLLAAGAIALALLSLVLVAVGASLINFWPYDLSFSLRHYDFETSGGVGWLAYRNSLTLAGLTALIGTPIIFTCAYLMEKTRGGWFDGLLRLLCMLPMAVPGLVMGLGYVFFFNHPGNPLGGMYGGIALMVLCCVMRFLTPAQMTATTALRQLNDEIEAASLSLKVPLATTYWRVTVPICLPALLEVFRYLFVSSMTSVSALIFLYSPDTVLAAVAVLNLDDSGNVGAAAALASLILLTSALVSVALYLISRGLLVHTQHWRSARV</sequence>
<evidence type="ECO:0000256" key="5">
    <source>
        <dbReference type="RuleBase" id="RU363032"/>
    </source>
</evidence>
<dbReference type="InterPro" id="IPR035906">
    <property type="entry name" value="MetI-like_sf"/>
</dbReference>
<comment type="caution">
    <text evidence="7">The sequence shown here is derived from an EMBL/GenBank/DDBJ whole genome shotgun (WGS) entry which is preliminary data.</text>
</comment>
<evidence type="ECO:0000313" key="8">
    <source>
        <dbReference type="Proteomes" id="UP001143328"/>
    </source>
</evidence>
<feature type="transmembrane region" description="Helical" evidence="5">
    <location>
        <begin position="361"/>
        <end position="381"/>
    </location>
</feature>
<dbReference type="CDD" id="cd06261">
    <property type="entry name" value="TM_PBP2"/>
    <property type="match status" value="1"/>
</dbReference>
<keyword evidence="8" id="KW-1185">Reference proteome</keyword>
<accession>A0A9W6KB88</accession>
<protein>
    <submittedName>
        <fullName evidence="7">ABC transporter permease</fullName>
    </submittedName>
</protein>
<keyword evidence="3 5" id="KW-1133">Transmembrane helix</keyword>
<feature type="transmembrane region" description="Helical" evidence="5">
    <location>
        <begin position="305"/>
        <end position="333"/>
    </location>
</feature>
<dbReference type="NCBIfam" id="TIGR03262">
    <property type="entry name" value="PhnU2"/>
    <property type="match status" value="1"/>
</dbReference>
<evidence type="ECO:0000256" key="2">
    <source>
        <dbReference type="ARBA" id="ARBA00022692"/>
    </source>
</evidence>
<dbReference type="PANTHER" id="PTHR43496">
    <property type="entry name" value="PROTEIN LPLB"/>
    <property type="match status" value="1"/>
</dbReference>
<keyword evidence="5" id="KW-0813">Transport</keyword>
<evidence type="ECO:0000256" key="4">
    <source>
        <dbReference type="ARBA" id="ARBA00023136"/>
    </source>
</evidence>
<dbReference type="SUPFAM" id="SSF161098">
    <property type="entry name" value="MetI-like"/>
    <property type="match status" value="2"/>
</dbReference>
<keyword evidence="2 5" id="KW-0812">Transmembrane</keyword>
<dbReference type="InterPro" id="IPR000515">
    <property type="entry name" value="MetI-like"/>
</dbReference>
<dbReference type="Pfam" id="PF00528">
    <property type="entry name" value="BPD_transp_1"/>
    <property type="match status" value="2"/>
</dbReference>
<dbReference type="GO" id="GO:0055085">
    <property type="term" value="P:transmembrane transport"/>
    <property type="evidence" value="ECO:0007669"/>
    <property type="project" value="InterPro"/>
</dbReference>
<gene>
    <name evidence="7" type="ORF">GCM10017655_41040</name>
</gene>
<feature type="transmembrane region" description="Helical" evidence="5">
    <location>
        <begin position="393"/>
        <end position="415"/>
    </location>
</feature>
<reference evidence="7" key="1">
    <citation type="journal article" date="2014" name="Int. J. Syst. Evol. Microbiol.">
        <title>Complete genome sequence of Corynebacterium casei LMG S-19264T (=DSM 44701T), isolated from a smear-ripened cheese.</title>
        <authorList>
            <consortium name="US DOE Joint Genome Institute (JGI-PGF)"/>
            <person name="Walter F."/>
            <person name="Albersmeier A."/>
            <person name="Kalinowski J."/>
            <person name="Ruckert C."/>
        </authorList>
    </citation>
    <scope>NUCLEOTIDE SEQUENCE</scope>
    <source>
        <strain evidence="7">VKM B-2935</strain>
    </source>
</reference>
<dbReference type="InterPro" id="IPR017664">
    <property type="entry name" value="AminoethylPonate_ABC_perm-1"/>
</dbReference>
<reference evidence="7" key="2">
    <citation type="submission" date="2023-01" db="EMBL/GenBank/DDBJ databases">
        <authorList>
            <person name="Sun Q."/>
            <person name="Evtushenko L."/>
        </authorList>
    </citation>
    <scope>NUCLEOTIDE SEQUENCE</scope>
    <source>
        <strain evidence="7">VKM B-2935</strain>
    </source>
</reference>
<feature type="transmembrane region" description="Helical" evidence="5">
    <location>
        <begin position="211"/>
        <end position="234"/>
    </location>
</feature>
<evidence type="ECO:0000256" key="1">
    <source>
        <dbReference type="ARBA" id="ARBA00004651"/>
    </source>
</evidence>
<feature type="transmembrane region" description="Helical" evidence="5">
    <location>
        <begin position="159"/>
        <end position="182"/>
    </location>
</feature>
<comment type="subcellular location">
    <subcellularLocation>
        <location evidence="1 5">Cell membrane</location>
        <topology evidence="1 5">Multi-pass membrane protein</topology>
    </subcellularLocation>
</comment>
<evidence type="ECO:0000313" key="7">
    <source>
        <dbReference type="EMBL" id="GLK91040.1"/>
    </source>
</evidence>
<dbReference type="RefSeq" id="WP_271197282.1">
    <property type="nucleotide sequence ID" value="NZ_BSFN01000016.1"/>
</dbReference>
<feature type="transmembrane region" description="Helical" evidence="5">
    <location>
        <begin position="115"/>
        <end position="139"/>
    </location>
</feature>
<feature type="transmembrane region" description="Helical" evidence="5">
    <location>
        <begin position="78"/>
        <end position="103"/>
    </location>
</feature>
<feature type="transmembrane region" description="Helical" evidence="5">
    <location>
        <begin position="427"/>
        <end position="444"/>
    </location>
</feature>
<feature type="transmembrane region" description="Helical" evidence="5">
    <location>
        <begin position="259"/>
        <end position="279"/>
    </location>
</feature>
<dbReference type="GO" id="GO:0005886">
    <property type="term" value="C:plasma membrane"/>
    <property type="evidence" value="ECO:0007669"/>
    <property type="project" value="UniProtKB-SubCell"/>
</dbReference>
<dbReference type="PANTHER" id="PTHR43496:SF1">
    <property type="entry name" value="POLYGALACTURONAN_RHAMNOGALACTURONAN TRANSPORT SYSTEM PERMEASE PROTEIN YTEP"/>
    <property type="match status" value="1"/>
</dbReference>
<dbReference type="PROSITE" id="PS50928">
    <property type="entry name" value="ABC_TM1"/>
    <property type="match status" value="2"/>
</dbReference>
<dbReference type="AlphaFoldDB" id="A0A9W6KB88"/>
<dbReference type="EMBL" id="BSFN01000016">
    <property type="protein sequence ID" value="GLK91040.1"/>
    <property type="molecule type" value="Genomic_DNA"/>
</dbReference>
<comment type="similarity">
    <text evidence="5">Belongs to the binding-protein-dependent transport system permease family.</text>
</comment>
<organism evidence="7 8">
    <name type="scientific">Pseudomonas turukhanskensis</name>
    <dbReference type="NCBI Taxonomy" id="1806536"/>
    <lineage>
        <taxon>Bacteria</taxon>
        <taxon>Pseudomonadati</taxon>
        <taxon>Pseudomonadota</taxon>
        <taxon>Gammaproteobacteria</taxon>
        <taxon>Pseudomonadales</taxon>
        <taxon>Pseudomonadaceae</taxon>
        <taxon>Pseudomonas</taxon>
    </lineage>
</organism>
<evidence type="ECO:0000259" key="6">
    <source>
        <dbReference type="PROSITE" id="PS50928"/>
    </source>
</evidence>
<feature type="transmembrane region" description="Helical" evidence="5">
    <location>
        <begin position="36"/>
        <end position="58"/>
    </location>
</feature>
<feature type="transmembrane region" description="Helical" evidence="5">
    <location>
        <begin position="530"/>
        <end position="554"/>
    </location>
</feature>
<proteinExistence type="inferred from homology"/>
<name>A0A9W6KB88_9PSED</name>
<keyword evidence="4 5" id="KW-0472">Membrane</keyword>
<dbReference type="Proteomes" id="UP001143328">
    <property type="component" value="Unassembled WGS sequence"/>
</dbReference>